<feature type="transmembrane region" description="Helical" evidence="5">
    <location>
        <begin position="250"/>
        <end position="270"/>
    </location>
</feature>
<evidence type="ECO:0000256" key="1">
    <source>
        <dbReference type="ARBA" id="ARBA00004141"/>
    </source>
</evidence>
<dbReference type="Proteomes" id="UP001597373">
    <property type="component" value="Unassembled WGS sequence"/>
</dbReference>
<keyword evidence="7" id="KW-1185">Reference proteome</keyword>
<dbReference type="PANTHER" id="PTHR43483">
    <property type="entry name" value="MEMBRANE TRANSPORTER PROTEIN HI_0806-RELATED"/>
    <property type="match status" value="1"/>
</dbReference>
<name>A0ABW5DHY8_9HYPH</name>
<evidence type="ECO:0000313" key="6">
    <source>
        <dbReference type="EMBL" id="MFD2259176.1"/>
    </source>
</evidence>
<feature type="transmembrane region" description="Helical" evidence="5">
    <location>
        <begin position="183"/>
        <end position="204"/>
    </location>
</feature>
<dbReference type="InterPro" id="IPR002781">
    <property type="entry name" value="TM_pro_TauE-like"/>
</dbReference>
<protein>
    <recommendedName>
        <fullName evidence="5">Probable membrane transporter protein</fullName>
    </recommendedName>
</protein>
<evidence type="ECO:0000313" key="7">
    <source>
        <dbReference type="Proteomes" id="UP001597373"/>
    </source>
</evidence>
<dbReference type="RefSeq" id="WP_345097936.1">
    <property type="nucleotide sequence ID" value="NZ_BAABGS010000010.1"/>
</dbReference>
<comment type="subcellular location">
    <subcellularLocation>
        <location evidence="5">Cell membrane</location>
        <topology evidence="5">Multi-pass membrane protein</topology>
    </subcellularLocation>
    <subcellularLocation>
        <location evidence="1">Membrane</location>
        <topology evidence="1">Multi-pass membrane protein</topology>
    </subcellularLocation>
</comment>
<dbReference type="PANTHER" id="PTHR43483:SF3">
    <property type="entry name" value="MEMBRANE TRANSPORTER PROTEIN HI_0806-RELATED"/>
    <property type="match status" value="1"/>
</dbReference>
<keyword evidence="3 5" id="KW-1133">Transmembrane helix</keyword>
<organism evidence="6 7">
    <name type="scientific">Chelativorans composti</name>
    <dbReference type="NCBI Taxonomy" id="768533"/>
    <lineage>
        <taxon>Bacteria</taxon>
        <taxon>Pseudomonadati</taxon>
        <taxon>Pseudomonadota</taxon>
        <taxon>Alphaproteobacteria</taxon>
        <taxon>Hyphomicrobiales</taxon>
        <taxon>Phyllobacteriaceae</taxon>
        <taxon>Chelativorans</taxon>
    </lineage>
</organism>
<dbReference type="EMBL" id="JBHUIR010000019">
    <property type="protein sequence ID" value="MFD2259176.1"/>
    <property type="molecule type" value="Genomic_DNA"/>
</dbReference>
<proteinExistence type="inferred from homology"/>
<feature type="transmembrane region" description="Helical" evidence="5">
    <location>
        <begin position="216"/>
        <end position="238"/>
    </location>
</feature>
<keyword evidence="5" id="KW-1003">Cell membrane</keyword>
<keyword evidence="4 5" id="KW-0472">Membrane</keyword>
<evidence type="ECO:0000256" key="5">
    <source>
        <dbReference type="RuleBase" id="RU363041"/>
    </source>
</evidence>
<evidence type="ECO:0000256" key="2">
    <source>
        <dbReference type="ARBA" id="ARBA00022692"/>
    </source>
</evidence>
<feature type="transmembrane region" description="Helical" evidence="5">
    <location>
        <begin position="149"/>
        <end position="171"/>
    </location>
</feature>
<keyword evidence="2 5" id="KW-0812">Transmembrane</keyword>
<feature type="transmembrane region" description="Helical" evidence="5">
    <location>
        <begin position="43"/>
        <end position="66"/>
    </location>
</feature>
<accession>A0ABW5DHY8</accession>
<comment type="caution">
    <text evidence="6">The sequence shown here is derived from an EMBL/GenBank/DDBJ whole genome shotgun (WGS) entry which is preliminary data.</text>
</comment>
<feature type="transmembrane region" description="Helical" evidence="5">
    <location>
        <begin position="6"/>
        <end position="31"/>
    </location>
</feature>
<comment type="similarity">
    <text evidence="5">Belongs to the 4-toluene sulfonate uptake permease (TSUP) (TC 2.A.102) family.</text>
</comment>
<evidence type="ECO:0000256" key="4">
    <source>
        <dbReference type="ARBA" id="ARBA00023136"/>
    </source>
</evidence>
<sequence length="272" mass="28187">MEFDTLIMLAAGIVAAGAVVGFLAGLFGIGGGAISVPVLFQTFLFLNIDEAVAMPMAVGTSLAVIIPTSLQSARGHYLRGALDMNVLKIWAIPLLIGVTTGSVIARYANPWVFQLVFAFVATILGIRLLAGGKNWRISDHMPGPAVQRIYGTVIGFLSSLMGVGGGAMATMAFTLHGVPIHNAVATSAGMGVLISIPGTIGYILAGWGKPGLPPDAVGYISLLGFVLLVPTSLLTARLGVRAAHALSRRALEISFGVFLLLVAVRFAYALTA</sequence>
<gene>
    <name evidence="6" type="ORF">ACFSMZ_05290</name>
</gene>
<dbReference type="Pfam" id="PF01925">
    <property type="entry name" value="TauE"/>
    <property type="match status" value="1"/>
</dbReference>
<reference evidence="7" key="1">
    <citation type="journal article" date="2019" name="Int. J. Syst. Evol. Microbiol.">
        <title>The Global Catalogue of Microorganisms (GCM) 10K type strain sequencing project: providing services to taxonomists for standard genome sequencing and annotation.</title>
        <authorList>
            <consortium name="The Broad Institute Genomics Platform"/>
            <consortium name="The Broad Institute Genome Sequencing Center for Infectious Disease"/>
            <person name="Wu L."/>
            <person name="Ma J."/>
        </authorList>
    </citation>
    <scope>NUCLEOTIDE SEQUENCE [LARGE SCALE GENOMIC DNA]</scope>
    <source>
        <strain evidence="7">KCTC 23707</strain>
    </source>
</reference>
<feature type="transmembrane region" description="Helical" evidence="5">
    <location>
        <begin position="111"/>
        <end position="129"/>
    </location>
</feature>
<evidence type="ECO:0000256" key="3">
    <source>
        <dbReference type="ARBA" id="ARBA00022989"/>
    </source>
</evidence>
<feature type="transmembrane region" description="Helical" evidence="5">
    <location>
        <begin position="86"/>
        <end position="104"/>
    </location>
</feature>